<evidence type="ECO:0000256" key="6">
    <source>
        <dbReference type="ARBA" id="ARBA00023065"/>
    </source>
</evidence>
<feature type="compositionally biased region" description="Basic and acidic residues" evidence="9">
    <location>
        <begin position="156"/>
        <end position="176"/>
    </location>
</feature>
<comment type="caution">
    <text evidence="10">The sequence shown here is derived from an EMBL/GenBank/DDBJ whole genome shotgun (WGS) entry which is preliminary data.</text>
</comment>
<evidence type="ECO:0000256" key="8">
    <source>
        <dbReference type="RuleBase" id="RU362088"/>
    </source>
</evidence>
<dbReference type="GO" id="GO:0000007">
    <property type="term" value="F:low-affinity zinc ion transmembrane transporter activity"/>
    <property type="evidence" value="ECO:0007669"/>
    <property type="project" value="TreeGrafter"/>
</dbReference>
<feature type="transmembrane region" description="Helical" evidence="8">
    <location>
        <begin position="105"/>
        <end position="125"/>
    </location>
</feature>
<dbReference type="OrthoDB" id="448280at2759"/>
<evidence type="ECO:0000256" key="4">
    <source>
        <dbReference type="ARBA" id="ARBA00022692"/>
    </source>
</evidence>
<dbReference type="PANTHER" id="PTHR11040">
    <property type="entry name" value="ZINC/IRON TRANSPORTER"/>
    <property type="match status" value="1"/>
</dbReference>
<comment type="caution">
    <text evidence="8">Lacks conserved residue(s) required for the propagation of feature annotation.</text>
</comment>
<dbReference type="NCBIfam" id="TIGR00820">
    <property type="entry name" value="zip"/>
    <property type="match status" value="1"/>
</dbReference>
<gene>
    <name evidence="10" type="ORF">TRICI_003629</name>
</gene>
<keyword evidence="7 8" id="KW-0472">Membrane</keyword>
<dbReference type="GO" id="GO:0071578">
    <property type="term" value="P:zinc ion import across plasma membrane"/>
    <property type="evidence" value="ECO:0007669"/>
    <property type="project" value="TreeGrafter"/>
</dbReference>
<feature type="transmembrane region" description="Helical" evidence="8">
    <location>
        <begin position="334"/>
        <end position="354"/>
    </location>
</feature>
<keyword evidence="5 8" id="KW-1133">Transmembrane helix</keyword>
<keyword evidence="11" id="KW-1185">Reference proteome</keyword>
<dbReference type="PANTHER" id="PTHR11040:SF69">
    <property type="entry name" value="ZINC-REGULATED TRANSPORTER 2"/>
    <property type="match status" value="1"/>
</dbReference>
<evidence type="ECO:0000313" key="11">
    <source>
        <dbReference type="Proteomes" id="UP000761534"/>
    </source>
</evidence>
<dbReference type="Pfam" id="PF02535">
    <property type="entry name" value="Zip"/>
    <property type="match status" value="1"/>
</dbReference>
<feature type="transmembrane region" description="Helical" evidence="8">
    <location>
        <begin position="64"/>
        <end position="85"/>
    </location>
</feature>
<evidence type="ECO:0000313" key="10">
    <source>
        <dbReference type="EMBL" id="KAA8911943.1"/>
    </source>
</evidence>
<comment type="subcellular location">
    <subcellularLocation>
        <location evidence="1 8">Membrane</location>
        <topology evidence="1 8">Multi-pass membrane protein</topology>
    </subcellularLocation>
</comment>
<dbReference type="InterPro" id="IPR003689">
    <property type="entry name" value="ZIP"/>
</dbReference>
<feature type="transmembrane region" description="Helical" evidence="8">
    <location>
        <begin position="261"/>
        <end position="281"/>
    </location>
</feature>
<accession>A0A642V3A6</accession>
<reference evidence="10" key="1">
    <citation type="journal article" date="2019" name="G3 (Bethesda)">
        <title>Genome Assemblies of Two Rare Opportunistic Yeast Pathogens: Diutina rugosa (syn. Candida rugosa) and Trichomonascus ciferrii (syn. Candida ciferrii).</title>
        <authorList>
            <person name="Mixao V."/>
            <person name="Saus E."/>
            <person name="Hansen A.P."/>
            <person name="Lass-Florl C."/>
            <person name="Gabaldon T."/>
        </authorList>
    </citation>
    <scope>NUCLEOTIDE SEQUENCE</scope>
    <source>
        <strain evidence="10">CBS 4856</strain>
    </source>
</reference>
<feature type="region of interest" description="Disordered" evidence="9">
    <location>
        <begin position="143"/>
        <end position="181"/>
    </location>
</feature>
<dbReference type="VEuPathDB" id="FungiDB:TRICI_003629"/>
<evidence type="ECO:0000256" key="3">
    <source>
        <dbReference type="ARBA" id="ARBA00022448"/>
    </source>
</evidence>
<dbReference type="Proteomes" id="UP000761534">
    <property type="component" value="Unassembled WGS sequence"/>
</dbReference>
<dbReference type="EMBL" id="SWFS01000267">
    <property type="protein sequence ID" value="KAA8911943.1"/>
    <property type="molecule type" value="Genomic_DNA"/>
</dbReference>
<evidence type="ECO:0000256" key="9">
    <source>
        <dbReference type="SAM" id="MobiDB-lite"/>
    </source>
</evidence>
<protein>
    <recommendedName>
        <fullName evidence="12">ZIP zinc/iron transport family</fullName>
    </recommendedName>
</protein>
<feature type="transmembrane region" description="Helical" evidence="8">
    <location>
        <begin position="200"/>
        <end position="221"/>
    </location>
</feature>
<proteinExistence type="inferred from homology"/>
<evidence type="ECO:0000256" key="7">
    <source>
        <dbReference type="ARBA" id="ARBA00023136"/>
    </source>
</evidence>
<dbReference type="AlphaFoldDB" id="A0A642V3A6"/>
<sequence length="355" mass="39179">MEFLKRDLPFVLDKRDTCEPDNEYDGRMGVRISAIFVILVAGTFGAFFPILASKYSFVKLPDPLFFIAKYFGSGVIIATALIHLLEPASDSLGEECLGEGWQEYPYAYGICLFVIFVTFFMELCSQRYLDKVGMKHTHGPTGLLNTNEPHAHSHGHVQEEDPESMHGQKDHEHDRASLASATTRPESYAEHNLSSQIGGILFLEFGIIFHSVFVGLTLAVSGDEFKTLYIVLVFHQMFEGLGLGTRLATAPWPAGWRLIPWIFGLAFGLTTPIAIAIGLGVRETYPPGSSTSLITNGIFDSISAGILLYTGLVELIANEFLHSPELKKASLTRIFSAFFVMCWGAGLMALLGRWA</sequence>
<evidence type="ECO:0000256" key="2">
    <source>
        <dbReference type="ARBA" id="ARBA00006939"/>
    </source>
</evidence>
<feature type="transmembrane region" description="Helical" evidence="8">
    <location>
        <begin position="293"/>
        <end position="313"/>
    </location>
</feature>
<comment type="similarity">
    <text evidence="2 8">Belongs to the ZIP transporter (TC 2.A.5) family.</text>
</comment>
<keyword evidence="6 8" id="KW-0406">Ion transport</keyword>
<evidence type="ECO:0000256" key="5">
    <source>
        <dbReference type="ARBA" id="ARBA00022989"/>
    </source>
</evidence>
<feature type="transmembrane region" description="Helical" evidence="8">
    <location>
        <begin position="32"/>
        <end position="52"/>
    </location>
</feature>
<keyword evidence="4 8" id="KW-0812">Transmembrane</keyword>
<evidence type="ECO:0008006" key="12">
    <source>
        <dbReference type="Google" id="ProtNLM"/>
    </source>
</evidence>
<evidence type="ECO:0000256" key="1">
    <source>
        <dbReference type="ARBA" id="ARBA00004141"/>
    </source>
</evidence>
<dbReference type="InterPro" id="IPR004698">
    <property type="entry name" value="Zn/Fe_permease_fun/pln"/>
</dbReference>
<organism evidence="10 11">
    <name type="scientific">Trichomonascus ciferrii</name>
    <dbReference type="NCBI Taxonomy" id="44093"/>
    <lineage>
        <taxon>Eukaryota</taxon>
        <taxon>Fungi</taxon>
        <taxon>Dikarya</taxon>
        <taxon>Ascomycota</taxon>
        <taxon>Saccharomycotina</taxon>
        <taxon>Dipodascomycetes</taxon>
        <taxon>Dipodascales</taxon>
        <taxon>Trichomonascaceae</taxon>
        <taxon>Trichomonascus</taxon>
        <taxon>Trichomonascus ciferrii complex</taxon>
    </lineage>
</organism>
<keyword evidence="3 8" id="KW-0813">Transport</keyword>
<dbReference type="GO" id="GO:0005886">
    <property type="term" value="C:plasma membrane"/>
    <property type="evidence" value="ECO:0007669"/>
    <property type="project" value="TreeGrafter"/>
</dbReference>
<name>A0A642V3A6_9ASCO</name>